<evidence type="ECO:0000313" key="3">
    <source>
        <dbReference type="Proteomes" id="UP000216752"/>
    </source>
</evidence>
<name>A0ABZ3IGN1_9FIRM</name>
<protein>
    <submittedName>
        <fullName evidence="2">Swarming motility protein SwrC</fullName>
    </submittedName>
</protein>
<keyword evidence="1" id="KW-0472">Membrane</keyword>
<dbReference type="Pfam" id="PF00873">
    <property type="entry name" value="ACR_tran"/>
    <property type="match status" value="1"/>
</dbReference>
<evidence type="ECO:0000256" key="1">
    <source>
        <dbReference type="SAM" id="Phobius"/>
    </source>
</evidence>
<dbReference type="Gene3D" id="3.30.2090.10">
    <property type="entry name" value="Multidrug efflux transporter AcrB TolC docking domain, DN and DC subdomains"/>
    <property type="match status" value="1"/>
</dbReference>
<dbReference type="Gene3D" id="3.30.70.1320">
    <property type="entry name" value="Multidrug efflux transporter AcrB pore domain like"/>
    <property type="match status" value="1"/>
</dbReference>
<dbReference type="InterPro" id="IPR027463">
    <property type="entry name" value="AcrB_DN_DC_subdom"/>
</dbReference>
<dbReference type="Gene3D" id="1.20.1640.10">
    <property type="entry name" value="Multidrug efflux transporter AcrB transmembrane domain"/>
    <property type="match status" value="1"/>
</dbReference>
<dbReference type="InterPro" id="IPR001036">
    <property type="entry name" value="Acrflvin-R"/>
</dbReference>
<sequence length="256" mass="28998">MKNLNLTEWALGHKQFIYFFIALFFIAGIFSYKNLGRMEDPDFTIKQMVVSVAWPGATARQMEEQVTDKIEKKLQDLPGLKYLKSYSTPGRTVIYVNLKEAVLQKDVRSRWVEARNMVNDMKGTLPNGVTDPAFNDRFDEVYGVVYALTGDGYTYEEMREKAERIRRILLDVPSIKKVQLLGVQTEKIYIEIENSKLAQLGIDPSLITTTLQAQNAMTASGMLETSSDNVYGSLECLRIWMISAILPFKPMGAPSA</sequence>
<dbReference type="SUPFAM" id="SSF82693">
    <property type="entry name" value="Multidrug efflux transporter AcrB pore domain, PN1, PN2, PC1 and PC2 subdomains"/>
    <property type="match status" value="2"/>
</dbReference>
<dbReference type="Proteomes" id="UP000216752">
    <property type="component" value="Chromosome"/>
</dbReference>
<accession>A0ABZ3IGN1</accession>
<dbReference type="PANTHER" id="PTHR32063:SF18">
    <property type="entry name" value="CATION EFFLUX SYSTEM PROTEIN"/>
    <property type="match status" value="1"/>
</dbReference>
<proteinExistence type="predicted"/>
<evidence type="ECO:0000313" key="2">
    <source>
        <dbReference type="EMBL" id="XFO64835.1"/>
    </source>
</evidence>
<organism evidence="2 3">
    <name type="scientific">Sporomusa silvacetica DSM 10669</name>
    <dbReference type="NCBI Taxonomy" id="1123289"/>
    <lineage>
        <taxon>Bacteria</taxon>
        <taxon>Bacillati</taxon>
        <taxon>Bacillota</taxon>
        <taxon>Negativicutes</taxon>
        <taxon>Selenomonadales</taxon>
        <taxon>Sporomusaceae</taxon>
        <taxon>Sporomusa</taxon>
    </lineage>
</organism>
<gene>
    <name evidence="2" type="primary">swrC</name>
    <name evidence="2" type="ORF">SPSIL_009440</name>
</gene>
<keyword evidence="1" id="KW-0812">Transmembrane</keyword>
<feature type="transmembrane region" description="Helical" evidence="1">
    <location>
        <begin position="15"/>
        <end position="32"/>
    </location>
</feature>
<dbReference type="Gene3D" id="3.30.70.1430">
    <property type="entry name" value="Multidrug efflux transporter AcrB pore domain"/>
    <property type="match status" value="1"/>
</dbReference>
<keyword evidence="3" id="KW-1185">Reference proteome</keyword>
<reference evidence="2" key="1">
    <citation type="submission" date="2024-05" db="EMBL/GenBank/DDBJ databases">
        <title>Isolation and characterization of Sporomusa carbonis sp. nov., a carboxydotrophic hydrogenogen in the genus of Sporomusa isolated from a charcoal burning pile.</title>
        <authorList>
            <person name="Boeer T."/>
            <person name="Rosenbaum F."/>
            <person name="Eysell L."/>
            <person name="Mueller V."/>
            <person name="Daniel R."/>
            <person name="Poehlein A."/>
        </authorList>
    </citation>
    <scope>NUCLEOTIDE SEQUENCE [LARGE SCALE GENOMIC DNA]</scope>
    <source>
        <strain evidence="2">DSM 10669</strain>
    </source>
</reference>
<keyword evidence="1" id="KW-1133">Transmembrane helix</keyword>
<dbReference type="EMBL" id="CP155573">
    <property type="protein sequence ID" value="XFO64835.1"/>
    <property type="molecule type" value="Genomic_DNA"/>
</dbReference>
<dbReference type="PANTHER" id="PTHR32063">
    <property type="match status" value="1"/>
</dbReference>